<protein>
    <submittedName>
        <fullName evidence="2">Uncharacterized protein</fullName>
    </submittedName>
</protein>
<sequence>MSSSSEFIKNSSTGNLHDQQYQWNERRASTSLDEYSYTDRQQTKQQVSANADRGQIINTRHSSVSAAFNNSRQVSVASSTGSIAQIYAKIDDNEAEFFAVVTNTPPILSPKTRIDKPKVTSTSTSTNTDHFTVTSSDIPGSINGGSHANEEEEDLTVHHRRSPTIEEGSRSQMTDGRLHLMDPDAIFKEELNKILENHNKSKVNGMTIDGSTKIEKENETPVTSTRPEEGNFLTNFFQKLSSPFTAKNIDDANDTLKDGGFENLDDNLVATTRSAPIKTEIKNISKQKRKSVENVGANSDLLSKFKGLFGSDRRSSIPSATKSDVITSSAAAPAKEKESDDVGILKLFTGIFTPSSTTATTSVPTTTTLTTTASADNGTALQTSISTAKPAIDSDFLTKIKSVFVSDNPTAPAQTTSAENANPVNAFSESTTVDEKKFVSATEQDLPTRLKNFYEELGEESSVVLGQLKNEELFNMRKTRAHQYKRTLSMANDSKN</sequence>
<dbReference type="Proteomes" id="UP000677228">
    <property type="component" value="Unassembled WGS sequence"/>
</dbReference>
<gene>
    <name evidence="2" type="ORF">OVA965_LOCUS27822</name>
    <name evidence="3" type="ORF">TMI583_LOCUS28569</name>
</gene>
<name>A0A8S2F042_9BILA</name>
<feature type="compositionally biased region" description="Polar residues" evidence="1">
    <location>
        <begin position="1"/>
        <end position="49"/>
    </location>
</feature>
<feature type="region of interest" description="Disordered" evidence="1">
    <location>
        <begin position="112"/>
        <end position="171"/>
    </location>
</feature>
<dbReference type="EMBL" id="CAJNOK010018589">
    <property type="protein sequence ID" value="CAF1285006.1"/>
    <property type="molecule type" value="Genomic_DNA"/>
</dbReference>
<proteinExistence type="predicted"/>
<evidence type="ECO:0000313" key="4">
    <source>
        <dbReference type="Proteomes" id="UP000677228"/>
    </source>
</evidence>
<evidence type="ECO:0000313" key="3">
    <source>
        <dbReference type="EMBL" id="CAF4089955.1"/>
    </source>
</evidence>
<dbReference type="Proteomes" id="UP000682733">
    <property type="component" value="Unassembled WGS sequence"/>
</dbReference>
<organism evidence="2 4">
    <name type="scientific">Didymodactylos carnosus</name>
    <dbReference type="NCBI Taxonomy" id="1234261"/>
    <lineage>
        <taxon>Eukaryota</taxon>
        <taxon>Metazoa</taxon>
        <taxon>Spiralia</taxon>
        <taxon>Gnathifera</taxon>
        <taxon>Rotifera</taxon>
        <taxon>Eurotatoria</taxon>
        <taxon>Bdelloidea</taxon>
        <taxon>Philodinida</taxon>
        <taxon>Philodinidae</taxon>
        <taxon>Didymodactylos</taxon>
    </lineage>
</organism>
<accession>A0A8S2F042</accession>
<evidence type="ECO:0000256" key="1">
    <source>
        <dbReference type="SAM" id="MobiDB-lite"/>
    </source>
</evidence>
<dbReference type="EMBL" id="CAJOBA010040156">
    <property type="protein sequence ID" value="CAF4089955.1"/>
    <property type="molecule type" value="Genomic_DNA"/>
</dbReference>
<comment type="caution">
    <text evidence="2">The sequence shown here is derived from an EMBL/GenBank/DDBJ whole genome shotgun (WGS) entry which is preliminary data.</text>
</comment>
<reference evidence="2" key="1">
    <citation type="submission" date="2021-02" db="EMBL/GenBank/DDBJ databases">
        <authorList>
            <person name="Nowell W R."/>
        </authorList>
    </citation>
    <scope>NUCLEOTIDE SEQUENCE</scope>
</reference>
<evidence type="ECO:0000313" key="2">
    <source>
        <dbReference type="EMBL" id="CAF1285006.1"/>
    </source>
</evidence>
<feature type="compositionally biased region" description="Polar residues" evidence="1">
    <location>
        <begin position="119"/>
        <end position="138"/>
    </location>
</feature>
<feature type="region of interest" description="Disordered" evidence="1">
    <location>
        <begin position="1"/>
        <end position="54"/>
    </location>
</feature>
<dbReference type="AlphaFoldDB" id="A0A8S2F042"/>